<feature type="transmembrane region" description="Helical" evidence="1">
    <location>
        <begin position="84"/>
        <end position="105"/>
    </location>
</feature>
<feature type="transmembrane region" description="Helical" evidence="1">
    <location>
        <begin position="169"/>
        <end position="190"/>
    </location>
</feature>
<feature type="transmembrane region" description="Helical" evidence="1">
    <location>
        <begin position="112"/>
        <end position="130"/>
    </location>
</feature>
<feature type="transmembrane region" description="Helical" evidence="1">
    <location>
        <begin position="57"/>
        <end position="78"/>
    </location>
</feature>
<evidence type="ECO:0000313" key="3">
    <source>
        <dbReference type="Proteomes" id="UP000264719"/>
    </source>
</evidence>
<feature type="transmembrane region" description="Helical" evidence="1">
    <location>
        <begin position="26"/>
        <end position="45"/>
    </location>
</feature>
<dbReference type="PANTHER" id="PTHR22911:SF103">
    <property type="entry name" value="BLR2811 PROTEIN"/>
    <property type="match status" value="1"/>
</dbReference>
<keyword evidence="1" id="KW-0472">Membrane</keyword>
<dbReference type="InterPro" id="IPR037185">
    <property type="entry name" value="EmrE-like"/>
</dbReference>
<keyword evidence="1" id="KW-1133">Transmembrane helix</keyword>
<feature type="transmembrane region" description="Helical" evidence="1">
    <location>
        <begin position="136"/>
        <end position="157"/>
    </location>
</feature>
<reference evidence="2 3" key="1">
    <citation type="journal article" date="2018" name="Nat. Biotechnol.">
        <title>A standardized bacterial taxonomy based on genome phylogeny substantially revises the tree of life.</title>
        <authorList>
            <person name="Parks D.H."/>
            <person name="Chuvochina M."/>
            <person name="Waite D.W."/>
            <person name="Rinke C."/>
            <person name="Skarshewski A."/>
            <person name="Chaumeil P.A."/>
            <person name="Hugenholtz P."/>
        </authorList>
    </citation>
    <scope>NUCLEOTIDE SEQUENCE [LARGE SCALE GENOMIC DNA]</scope>
    <source>
        <strain evidence="2">UBA9169</strain>
    </source>
</reference>
<dbReference type="EMBL" id="DMVW01000049">
    <property type="protein sequence ID" value="HAR51269.1"/>
    <property type="molecule type" value="Genomic_DNA"/>
</dbReference>
<gene>
    <name evidence="2" type="ORF">DCS45_05235</name>
</gene>
<dbReference type="GO" id="GO:0016020">
    <property type="term" value="C:membrane"/>
    <property type="evidence" value="ECO:0007669"/>
    <property type="project" value="TreeGrafter"/>
</dbReference>
<name>A0A348W9Q7_9RHOB</name>
<dbReference type="SUPFAM" id="SSF103481">
    <property type="entry name" value="Multidrug resistance efflux transporter EmrE"/>
    <property type="match status" value="2"/>
</dbReference>
<comment type="caution">
    <text evidence="2">The sequence shown here is derived from an EMBL/GenBank/DDBJ whole genome shotgun (WGS) entry which is preliminary data.</text>
</comment>
<keyword evidence="1" id="KW-0812">Transmembrane</keyword>
<evidence type="ECO:0000256" key="1">
    <source>
        <dbReference type="SAM" id="Phobius"/>
    </source>
</evidence>
<feature type="transmembrane region" description="Helical" evidence="1">
    <location>
        <begin position="264"/>
        <end position="281"/>
    </location>
</feature>
<accession>A0A348W9Q7</accession>
<feature type="transmembrane region" description="Helical" evidence="1">
    <location>
        <begin position="210"/>
        <end position="231"/>
    </location>
</feature>
<dbReference type="AlphaFoldDB" id="A0A348W9Q7"/>
<proteinExistence type="predicted"/>
<dbReference type="Proteomes" id="UP000264719">
    <property type="component" value="Unassembled WGS sequence"/>
</dbReference>
<evidence type="ECO:0000313" key="2">
    <source>
        <dbReference type="EMBL" id="HAR51269.1"/>
    </source>
</evidence>
<organism evidence="2 3">
    <name type="scientific">Roseovarius nubinhibens</name>
    <dbReference type="NCBI Taxonomy" id="314263"/>
    <lineage>
        <taxon>Bacteria</taxon>
        <taxon>Pseudomonadati</taxon>
        <taxon>Pseudomonadota</taxon>
        <taxon>Alphaproteobacteria</taxon>
        <taxon>Rhodobacterales</taxon>
        <taxon>Roseobacteraceae</taxon>
        <taxon>Roseovarius</taxon>
    </lineage>
</organism>
<sequence length="295" mass="30585">MAVILGTVLALSLGDALVKALAGGFALGQIFLLRSLLALPLLLWLMRARRVPLWPVALGWVALRSALLVSMWIAYYLALPHLDLSVAAAAYYTLPLFITLFSGLLPGGRVAPLGWFAVALGFAGVLLILRPGPEAFNLWALAPLCAAMLYAAAMLLTRARCRAEPPLTLALWLNLGFILAGIAISAASLALPGQGGFLFAPWAALDGPAWAALALMAVALVIGGVGAAFAYQNAPPALIGAFDFAYVGFALLWGLLLFAEAPDAIALSGIALIVLSGLLSLRAGRPATPSPTAPL</sequence>
<protein>
    <submittedName>
        <fullName evidence="2">EamA/RhaT family transporter</fullName>
    </submittedName>
</protein>
<feature type="transmembrane region" description="Helical" evidence="1">
    <location>
        <begin position="238"/>
        <end position="258"/>
    </location>
</feature>
<dbReference type="PANTHER" id="PTHR22911">
    <property type="entry name" value="ACYL-MALONYL CONDENSING ENZYME-RELATED"/>
    <property type="match status" value="1"/>
</dbReference>